<evidence type="ECO:0000313" key="3">
    <source>
        <dbReference type="Proteomes" id="UP000792575"/>
    </source>
</evidence>
<dbReference type="RefSeq" id="YP_008003952.1">
    <property type="nucleotide sequence ID" value="NC_021247.1"/>
</dbReference>
<dbReference type="SMART" id="SM00974">
    <property type="entry name" value="T5orf172"/>
    <property type="match status" value="1"/>
</dbReference>
<evidence type="ECO:0000259" key="1">
    <source>
        <dbReference type="SMART" id="SM00974"/>
    </source>
</evidence>
<dbReference type="KEGG" id="vg:15614058"/>
<accession>A0A916KPJ4</accession>
<keyword evidence="3" id="KW-1185">Reference proteome</keyword>
<dbReference type="InterPro" id="IPR018306">
    <property type="entry name" value="Phage_T5_Orf172_DNA-bd"/>
</dbReference>
<name>A0A916KPJ4_9POXV</name>
<organism evidence="2 3">
    <name type="scientific">Adoxophyes honmai entomopoxvirus 'L'</name>
    <dbReference type="NCBI Taxonomy" id="1293540"/>
    <lineage>
        <taxon>Viruses</taxon>
        <taxon>Varidnaviria</taxon>
        <taxon>Bamfordvirae</taxon>
        <taxon>Nucleocytoviricota</taxon>
        <taxon>Pokkesviricetes</taxon>
        <taxon>Chitovirales</taxon>
        <taxon>Poxviridae</taxon>
        <taxon>Entomopoxvirinae</taxon>
        <taxon>Betaentomopoxvirus</taxon>
        <taxon>Betaentomopoxvirus ahonmai</taxon>
    </lineage>
</organism>
<dbReference type="GeneID" id="15614058"/>
<gene>
    <name evidence="2" type="ORF">AHEV_129</name>
</gene>
<dbReference type="OrthoDB" id="5801at10239"/>
<sequence>MLQRSLLCCIWILFTSMTLKHCLKFYCYNIWIVVFKTITNMDIKTIENKYNMKDIFKILKYDNCEEQDLVENLESNKLMDIFTFIKDNNYDLELGVWFRDIWYPLFNKKDVLITNDILCFIYNFQGGKHFHPWNIDKNYQNKKDYKSFLIKNKIDFDIIKYHKNIINEYSILRNEISLYDNNNLVQKTWLLLSVDDFKESIMMMNNTNSKIIRKYYIKLERILFDYNNKLKDIKLKELEYKKNKEIEEHKMELIKANKKALMINKFMNNTVIKSDKLEWIYIASTDQYQQNKLYKIGSTERLHKRIKSYQTGRPDEYYYIWVKPCYNSKDLDYHIQNLLKDFKYKSNRELYHGISIDDLIEIIDFIMDNYDKALEYVYDFIKNKLQNSIIKDIIIKKPLDITSISYDIGGYTETINIDEENNNLIRRELFNFLETIEDKSIIKRIDLLGKLKINMNKLDIWKELKNTLKWKNSNKIVKYNDKEFYLQY</sequence>
<dbReference type="Proteomes" id="UP000792575">
    <property type="component" value="Genome"/>
</dbReference>
<evidence type="ECO:0000313" key="2">
    <source>
        <dbReference type="EMBL" id="CCU55450.1"/>
    </source>
</evidence>
<reference evidence="2" key="1">
    <citation type="journal article" date="2013" name="J. Virol.">
        <title>New Insights into the Evolution of Entomopoxvirinae from the Complete Genome Sequences of Four Entomopoxviruses Infecting Adoxophyes honmai, Choristoneura biennis, Choristoneura rosaceana, and Mythimna separata.</title>
        <authorList>
            <person name="Theze J."/>
            <person name="Takatsuka J."/>
            <person name="Li Z."/>
            <person name="Gallais J."/>
            <person name="Doucet D."/>
            <person name="Arif B."/>
            <person name="Nakai M."/>
            <person name="Herniou E.A."/>
        </authorList>
    </citation>
    <scope>NUCLEOTIDE SEQUENCE</scope>
    <source>
        <strain evidence="2">Tokyo</strain>
    </source>
</reference>
<dbReference type="Pfam" id="PF10553">
    <property type="entry name" value="MSV199"/>
    <property type="match status" value="1"/>
</dbReference>
<feature type="domain" description="Bacteriophage T5 Orf172 DNA-binding" evidence="1">
    <location>
        <begin position="288"/>
        <end position="366"/>
    </location>
</feature>
<proteinExistence type="predicted"/>
<dbReference type="EMBL" id="HF679131">
    <property type="protein sequence ID" value="CCU55450.1"/>
    <property type="molecule type" value="Genomic_DNA"/>
</dbReference>
<protein>
    <submittedName>
        <fullName evidence="2">N1R/p28-like protein</fullName>
    </submittedName>
</protein>
<dbReference type="InterPro" id="IPR018879">
    <property type="entry name" value="MSV199_dom"/>
</dbReference>
<dbReference type="Pfam" id="PF10544">
    <property type="entry name" value="T5orf172"/>
    <property type="match status" value="1"/>
</dbReference>